<evidence type="ECO:0000313" key="1">
    <source>
        <dbReference type="EMBL" id="GBP82687.1"/>
    </source>
</evidence>
<proteinExistence type="predicted"/>
<name>A0A4C1Z7R7_EUMVA</name>
<sequence length="113" mass="12339">MPTTYDLSHLRPTTLSLGGKVRRVVNGENQSYAHSGSKRKRIVVGAAGVAKKGLVVHNGALRSLMLAIGPPSIFSRSRIWIICNPTTAGILTRPSAHVVVYRSARRRQVRGRQ</sequence>
<gene>
    <name evidence="1" type="ORF">EVAR_27013_1</name>
</gene>
<accession>A0A4C1Z7R7</accession>
<keyword evidence="2" id="KW-1185">Reference proteome</keyword>
<reference evidence="1 2" key="1">
    <citation type="journal article" date="2019" name="Commun. Biol.">
        <title>The bagworm genome reveals a unique fibroin gene that provides high tensile strength.</title>
        <authorList>
            <person name="Kono N."/>
            <person name="Nakamura H."/>
            <person name="Ohtoshi R."/>
            <person name="Tomita M."/>
            <person name="Numata K."/>
            <person name="Arakawa K."/>
        </authorList>
    </citation>
    <scope>NUCLEOTIDE SEQUENCE [LARGE SCALE GENOMIC DNA]</scope>
</reference>
<dbReference type="Proteomes" id="UP000299102">
    <property type="component" value="Unassembled WGS sequence"/>
</dbReference>
<dbReference type="AlphaFoldDB" id="A0A4C1Z7R7"/>
<dbReference type="EMBL" id="BGZK01001579">
    <property type="protein sequence ID" value="GBP82687.1"/>
    <property type="molecule type" value="Genomic_DNA"/>
</dbReference>
<protein>
    <submittedName>
        <fullName evidence="1">Uncharacterized protein</fullName>
    </submittedName>
</protein>
<organism evidence="1 2">
    <name type="scientific">Eumeta variegata</name>
    <name type="common">Bagworm moth</name>
    <name type="synonym">Eumeta japonica</name>
    <dbReference type="NCBI Taxonomy" id="151549"/>
    <lineage>
        <taxon>Eukaryota</taxon>
        <taxon>Metazoa</taxon>
        <taxon>Ecdysozoa</taxon>
        <taxon>Arthropoda</taxon>
        <taxon>Hexapoda</taxon>
        <taxon>Insecta</taxon>
        <taxon>Pterygota</taxon>
        <taxon>Neoptera</taxon>
        <taxon>Endopterygota</taxon>
        <taxon>Lepidoptera</taxon>
        <taxon>Glossata</taxon>
        <taxon>Ditrysia</taxon>
        <taxon>Tineoidea</taxon>
        <taxon>Psychidae</taxon>
        <taxon>Oiketicinae</taxon>
        <taxon>Eumeta</taxon>
    </lineage>
</organism>
<evidence type="ECO:0000313" key="2">
    <source>
        <dbReference type="Proteomes" id="UP000299102"/>
    </source>
</evidence>
<comment type="caution">
    <text evidence="1">The sequence shown here is derived from an EMBL/GenBank/DDBJ whole genome shotgun (WGS) entry which is preliminary data.</text>
</comment>